<comment type="caution">
    <text evidence="1">The sequence shown here is derived from an EMBL/GenBank/DDBJ whole genome shotgun (WGS) entry which is preliminary data.</text>
</comment>
<feature type="non-terminal residue" evidence="1">
    <location>
        <position position="1"/>
    </location>
</feature>
<dbReference type="EMBL" id="BARS01013852">
    <property type="protein sequence ID" value="GAF87642.1"/>
    <property type="molecule type" value="Genomic_DNA"/>
</dbReference>
<evidence type="ECO:0000313" key="1">
    <source>
        <dbReference type="EMBL" id="GAF87642.1"/>
    </source>
</evidence>
<reference evidence="1" key="1">
    <citation type="journal article" date="2014" name="Front. Microbiol.">
        <title>High frequency of phylogenetically diverse reductive dehalogenase-homologous genes in deep subseafloor sedimentary metagenomes.</title>
        <authorList>
            <person name="Kawai M."/>
            <person name="Futagami T."/>
            <person name="Toyoda A."/>
            <person name="Takaki Y."/>
            <person name="Nishi S."/>
            <person name="Hori S."/>
            <person name="Arai W."/>
            <person name="Tsubouchi T."/>
            <person name="Morono Y."/>
            <person name="Uchiyama I."/>
            <person name="Ito T."/>
            <person name="Fujiyama A."/>
            <person name="Inagaki F."/>
            <person name="Takami H."/>
        </authorList>
    </citation>
    <scope>NUCLEOTIDE SEQUENCE</scope>
    <source>
        <strain evidence="1">Expedition CK06-06</strain>
    </source>
</reference>
<protein>
    <submittedName>
        <fullName evidence="1">Uncharacterized protein</fullName>
    </submittedName>
</protein>
<organism evidence="1">
    <name type="scientific">marine sediment metagenome</name>
    <dbReference type="NCBI Taxonomy" id="412755"/>
    <lineage>
        <taxon>unclassified sequences</taxon>
        <taxon>metagenomes</taxon>
        <taxon>ecological metagenomes</taxon>
    </lineage>
</organism>
<dbReference type="AlphaFoldDB" id="X0THN5"/>
<accession>X0THN5</accession>
<name>X0THN5_9ZZZZ</name>
<proteinExistence type="predicted"/>
<gene>
    <name evidence="1" type="ORF">S01H1_23772</name>
</gene>
<sequence length="49" mass="5544">PYETLGVLFSLCENETDFAEEFLSDWLYSFVCGVAFVTYSAIDHDDGNI</sequence>